<dbReference type="PANTHER" id="PTHR33802">
    <property type="entry name" value="SI:CH211-161H7.5-RELATED"/>
    <property type="match status" value="1"/>
</dbReference>
<protein>
    <submittedName>
        <fullName evidence="2">Uncharacterized protein</fullName>
    </submittedName>
</protein>
<feature type="transmembrane region" description="Helical" evidence="1">
    <location>
        <begin position="459"/>
        <end position="477"/>
    </location>
</feature>
<feature type="transmembrane region" description="Helical" evidence="1">
    <location>
        <begin position="290"/>
        <end position="310"/>
    </location>
</feature>
<keyword evidence="1" id="KW-0472">Membrane</keyword>
<feature type="transmembrane region" description="Helical" evidence="1">
    <location>
        <begin position="483"/>
        <end position="506"/>
    </location>
</feature>
<feature type="transmembrane region" description="Helical" evidence="1">
    <location>
        <begin position="53"/>
        <end position="73"/>
    </location>
</feature>
<evidence type="ECO:0000313" key="2">
    <source>
        <dbReference type="EMBL" id="TDG97359.1"/>
    </source>
</evidence>
<sequence length="549" mass="63290">MFIYFLVGLCRRSAYDWMYTTPAVLPYGFHVSIIINFCLNIAWLFLFDRELLLPMLIVSTLMMLTNYMILFFSCHGLKIYGAWLNKHHNTDLWLIRILVQNGVAVYATWGTLSTLLNLTIYLQHQTETSKCDCGMLSLLLLLMELLAWFLLENFYLDKHVRYILTVYPVVILWLTGTLSNSGTPECHVNIFTALILAISCIMFGARIALVTWKHHKRPLYNDSGPMKNCGHVVIHAGTVALAVIAQSISDIFCYLAKDINVPNALFQTSSRNVSETFPLEVTMDWWSESFWIMVDLWSKAWLLYAAVSLFKRNVLGPEIHPPVFYLMWTMINIARMLSMTLWDRHDILGAVLVWWNLPVISFYMLYMSYSNLNKHKAWLAINNPHVISWTRYLTQNGLAVFAWWSLLNAVVGLGIVLKYKHDVPDPLISTIVLTIVSVCTIIWFILQCFLLTKYMRYTFSVYAILILGLGAMFTRSYRVHDLAANTAYCGFLMLLMTIMSLIHLISSCLHNKKSSKTDPTEPYTPFEGCETVWHTNLKSDDIKKDFCKI</sequence>
<comment type="caution">
    <text evidence="2">The sequence shown here is derived from an EMBL/GenBank/DDBJ whole genome shotgun (WGS) entry which is preliminary data.</text>
</comment>
<organism evidence="2 3">
    <name type="scientific">Perca flavescens</name>
    <name type="common">American yellow perch</name>
    <name type="synonym">Morone flavescens</name>
    <dbReference type="NCBI Taxonomy" id="8167"/>
    <lineage>
        <taxon>Eukaryota</taxon>
        <taxon>Metazoa</taxon>
        <taxon>Chordata</taxon>
        <taxon>Craniata</taxon>
        <taxon>Vertebrata</taxon>
        <taxon>Euteleostomi</taxon>
        <taxon>Actinopterygii</taxon>
        <taxon>Neopterygii</taxon>
        <taxon>Teleostei</taxon>
        <taxon>Neoteleostei</taxon>
        <taxon>Acanthomorphata</taxon>
        <taxon>Eupercaria</taxon>
        <taxon>Perciformes</taxon>
        <taxon>Percoidei</taxon>
        <taxon>Percidae</taxon>
        <taxon>Percinae</taxon>
        <taxon>Perca</taxon>
    </lineage>
</organism>
<proteinExistence type="predicted"/>
<dbReference type="AlphaFoldDB" id="A0A484C0T9"/>
<feature type="transmembrane region" description="Helical" evidence="1">
    <location>
        <begin position="24"/>
        <end position="46"/>
    </location>
</feature>
<feature type="transmembrane region" description="Helical" evidence="1">
    <location>
        <begin position="190"/>
        <end position="212"/>
    </location>
</feature>
<reference evidence="2 3" key="1">
    <citation type="submission" date="2019-01" db="EMBL/GenBank/DDBJ databases">
        <title>A chromosome-scale genome assembly of the yellow perch, Perca flavescens.</title>
        <authorList>
            <person name="Feron R."/>
            <person name="Morvezen R."/>
            <person name="Bestin A."/>
            <person name="Haffray P."/>
            <person name="Klopp C."/>
            <person name="Zahm M."/>
            <person name="Cabau C."/>
            <person name="Roques C."/>
            <person name="Donnadieu C."/>
            <person name="Bouchez O."/>
            <person name="Christie M."/>
            <person name="Larson W."/>
            <person name="Guiguen Y."/>
        </authorList>
    </citation>
    <scope>NUCLEOTIDE SEQUENCE [LARGE SCALE GENOMIC DNA]</scope>
    <source>
        <strain evidence="2">YP-PL-M2</strain>
        <tissue evidence="2">Blood</tissue>
    </source>
</reference>
<feature type="transmembrane region" description="Helical" evidence="1">
    <location>
        <begin position="322"/>
        <end position="341"/>
    </location>
</feature>
<feature type="transmembrane region" description="Helical" evidence="1">
    <location>
        <begin position="162"/>
        <end position="178"/>
    </location>
</feature>
<keyword evidence="3" id="KW-1185">Reference proteome</keyword>
<dbReference type="PANTHER" id="PTHR33802:SF4">
    <property type="entry name" value="SI:DKEY-29D8.3"/>
    <property type="match status" value="1"/>
</dbReference>
<name>A0A484C0T9_PERFV</name>
<feature type="transmembrane region" description="Helical" evidence="1">
    <location>
        <begin position="431"/>
        <end position="452"/>
    </location>
</feature>
<evidence type="ECO:0000313" key="3">
    <source>
        <dbReference type="Proteomes" id="UP000295070"/>
    </source>
</evidence>
<feature type="transmembrane region" description="Helical" evidence="1">
    <location>
        <begin position="398"/>
        <end position="419"/>
    </location>
</feature>
<accession>A0A484C0T9</accession>
<dbReference type="Proteomes" id="UP000295070">
    <property type="component" value="Chromosome 22"/>
</dbReference>
<feature type="transmembrane region" description="Helical" evidence="1">
    <location>
        <begin position="347"/>
        <end position="366"/>
    </location>
</feature>
<keyword evidence="1" id="KW-1133">Transmembrane helix</keyword>
<feature type="transmembrane region" description="Helical" evidence="1">
    <location>
        <begin position="133"/>
        <end position="150"/>
    </location>
</feature>
<evidence type="ECO:0000256" key="1">
    <source>
        <dbReference type="SAM" id="Phobius"/>
    </source>
</evidence>
<keyword evidence="1" id="KW-0812">Transmembrane</keyword>
<dbReference type="EMBL" id="SCKG01000022">
    <property type="protein sequence ID" value="TDG97359.1"/>
    <property type="molecule type" value="Genomic_DNA"/>
</dbReference>
<feature type="transmembrane region" description="Helical" evidence="1">
    <location>
        <begin position="93"/>
        <end position="121"/>
    </location>
</feature>
<gene>
    <name evidence="2" type="ORF">EPR50_G00225260</name>
</gene>